<evidence type="ECO:0000256" key="1">
    <source>
        <dbReference type="ARBA" id="ARBA00011009"/>
    </source>
</evidence>
<feature type="binding site" evidence="7">
    <location>
        <position position="100"/>
    </location>
    <ligand>
        <name>NADPH</name>
        <dbReference type="ChEBI" id="CHEBI:57783"/>
    </ligand>
</feature>
<comment type="caution">
    <text evidence="12">The sequence shown here is derived from an EMBL/GenBank/DDBJ whole genome shotgun (WGS) entry which is preliminary data.</text>
</comment>
<dbReference type="InterPro" id="IPR006168">
    <property type="entry name" value="G3P_DH_NAD-dep"/>
</dbReference>
<keyword evidence="5 7" id="KW-0594">Phospholipid biosynthesis</keyword>
<comment type="similarity">
    <text evidence="1 7 8">Belongs to the NAD-dependent glycerol-3-phosphate dehydrogenase family.</text>
</comment>
<dbReference type="GO" id="GO:0047952">
    <property type="term" value="F:glycerol-3-phosphate dehydrogenase [NAD(P)+] activity"/>
    <property type="evidence" value="ECO:0007669"/>
    <property type="project" value="UniProtKB-EC"/>
</dbReference>
<dbReference type="InterPro" id="IPR036291">
    <property type="entry name" value="NAD(P)-bd_dom_sf"/>
</dbReference>
<keyword evidence="13" id="KW-1185">Reference proteome</keyword>
<dbReference type="EC" id="1.1.1.94" evidence="7"/>
<dbReference type="PANTHER" id="PTHR11728">
    <property type="entry name" value="GLYCEROL-3-PHOSPHATE DEHYDROGENASE"/>
    <property type="match status" value="1"/>
</dbReference>
<evidence type="ECO:0000256" key="3">
    <source>
        <dbReference type="ARBA" id="ARBA00023002"/>
    </source>
</evidence>
<evidence type="ECO:0000256" key="5">
    <source>
        <dbReference type="ARBA" id="ARBA00023209"/>
    </source>
</evidence>
<keyword evidence="7" id="KW-0963">Cytoplasm</keyword>
<proteinExistence type="inferred from homology"/>
<feature type="binding site" evidence="7">
    <location>
        <position position="247"/>
    </location>
    <ligand>
        <name>sn-glycerol 3-phosphate</name>
        <dbReference type="ChEBI" id="CHEBI:57597"/>
    </ligand>
</feature>
<keyword evidence="7 8" id="KW-0520">NAD</keyword>
<feature type="binding site" evidence="7">
    <location>
        <position position="128"/>
    </location>
    <ligand>
        <name>sn-glycerol 3-phosphate</name>
        <dbReference type="ChEBI" id="CHEBI:57597"/>
    </ligand>
</feature>
<feature type="binding site" evidence="7">
    <location>
        <position position="248"/>
    </location>
    <ligand>
        <name>sn-glycerol 3-phosphate</name>
        <dbReference type="ChEBI" id="CHEBI:57597"/>
    </ligand>
</feature>
<accession>A0ABW3TD51</accession>
<dbReference type="InterPro" id="IPR013328">
    <property type="entry name" value="6PGD_dom2"/>
</dbReference>
<keyword evidence="6 7" id="KW-1208">Phospholipid metabolism</keyword>
<feature type="domain" description="Glycerol-3-phosphate dehydrogenase NAD-dependent C-terminal" evidence="11">
    <location>
        <begin position="172"/>
        <end position="307"/>
    </location>
</feature>
<evidence type="ECO:0000313" key="12">
    <source>
        <dbReference type="EMBL" id="MFD1195114.1"/>
    </source>
</evidence>
<feature type="active site" description="Proton acceptor" evidence="7">
    <location>
        <position position="183"/>
    </location>
</feature>
<dbReference type="SUPFAM" id="SSF51735">
    <property type="entry name" value="NAD(P)-binding Rossmann-fold domains"/>
    <property type="match status" value="1"/>
</dbReference>
<feature type="binding site" evidence="7">
    <location>
        <position position="268"/>
    </location>
    <ligand>
        <name>NADPH</name>
        <dbReference type="ChEBI" id="CHEBI:57783"/>
    </ligand>
</feature>
<dbReference type="Pfam" id="PF07479">
    <property type="entry name" value="NAD_Gly3P_dh_C"/>
    <property type="match status" value="1"/>
</dbReference>
<keyword evidence="4 7" id="KW-0443">Lipid metabolism</keyword>
<evidence type="ECO:0000256" key="8">
    <source>
        <dbReference type="RuleBase" id="RU000437"/>
    </source>
</evidence>
<dbReference type="PIRSF" id="PIRSF000114">
    <property type="entry name" value="Glycerol-3-P_dh"/>
    <property type="match status" value="1"/>
</dbReference>
<feature type="binding site" evidence="7">
    <location>
        <position position="183"/>
    </location>
    <ligand>
        <name>sn-glycerol 3-phosphate</name>
        <dbReference type="ChEBI" id="CHEBI:57597"/>
    </ligand>
</feature>
<dbReference type="PRINTS" id="PR00077">
    <property type="entry name" value="GPDHDRGNASE"/>
</dbReference>
<evidence type="ECO:0000313" key="13">
    <source>
        <dbReference type="Proteomes" id="UP001597151"/>
    </source>
</evidence>
<gene>
    <name evidence="7" type="primary">gpsA</name>
    <name evidence="12" type="ORF">ACFQ3C_10575</name>
</gene>
<sequence>MITVMGAGAFGTALAISLAEAGHPVTLWSRDHEQVSAMRLARENAHRLPGIPLPQFLAIDTTIPAGTGPVLLAVPMQQMRDVIKQHRATLEGRDLVACCKGIELSTTMGPVAILRQMIPDSAAAILTGPSFARDIARGLPTALTLACADPEKGIVLQQSLTTRNLRIYRTTDTIGAELGGALKNVIAIAAGAVTGAGLGDSARAALMTRGYAEMQRLALSLGARPDTLSGLSGFGDLVLTCTSPQSRNMRFGMALGKNEAFDPTITVEGAATARATLQRAAEEGLEMPITAAVVALLDGKIQLRQAMDMLLSRPLKEE</sequence>
<protein>
    <recommendedName>
        <fullName evidence="7">Glycerol-3-phosphate dehydrogenase [NAD(P)+]</fullName>
        <ecNumber evidence="7">1.1.1.94</ecNumber>
    </recommendedName>
    <alternativeName>
        <fullName evidence="7">NAD(P)(+)-dependent glycerol-3-phosphate dehydrogenase</fullName>
    </alternativeName>
    <alternativeName>
        <fullName evidence="7">NAD(P)H-dependent dihydroxyacetone-phosphate reductase</fullName>
    </alternativeName>
</protein>
<comment type="subcellular location">
    <subcellularLocation>
        <location evidence="7">Cytoplasm</location>
    </subcellularLocation>
</comment>
<feature type="binding site" evidence="7">
    <location>
        <position position="130"/>
    </location>
    <ligand>
        <name>sn-glycerol 3-phosphate</name>
        <dbReference type="ChEBI" id="CHEBI:57597"/>
    </ligand>
</feature>
<dbReference type="InterPro" id="IPR006109">
    <property type="entry name" value="G3P_DH_NAD-dep_C"/>
</dbReference>
<dbReference type="PROSITE" id="PS00957">
    <property type="entry name" value="NAD_G3PDH"/>
    <property type="match status" value="1"/>
</dbReference>
<feature type="binding site" evidence="7">
    <location>
        <position position="132"/>
    </location>
    <ligand>
        <name>NADPH</name>
        <dbReference type="ChEBI" id="CHEBI:57783"/>
    </ligand>
</feature>
<evidence type="ECO:0000256" key="7">
    <source>
        <dbReference type="HAMAP-Rule" id="MF_00394"/>
    </source>
</evidence>
<dbReference type="PANTHER" id="PTHR11728:SF1">
    <property type="entry name" value="GLYCEROL-3-PHOSPHATE DEHYDROGENASE [NAD(+)] 2, CHLOROPLASTIC"/>
    <property type="match status" value="1"/>
</dbReference>
<dbReference type="SUPFAM" id="SSF48179">
    <property type="entry name" value="6-phosphogluconate dehydrogenase C-terminal domain-like"/>
    <property type="match status" value="1"/>
</dbReference>
<keyword evidence="2 7" id="KW-0444">Lipid biosynthesis</keyword>
<dbReference type="EMBL" id="JBHTKR010000004">
    <property type="protein sequence ID" value="MFD1195114.1"/>
    <property type="molecule type" value="Genomic_DNA"/>
</dbReference>
<evidence type="ECO:0000256" key="9">
    <source>
        <dbReference type="RuleBase" id="RU000439"/>
    </source>
</evidence>
<keyword evidence="7" id="KW-0521">NADP</keyword>
<evidence type="ECO:0000256" key="2">
    <source>
        <dbReference type="ARBA" id="ARBA00022516"/>
    </source>
</evidence>
<evidence type="ECO:0000256" key="4">
    <source>
        <dbReference type="ARBA" id="ARBA00023098"/>
    </source>
</evidence>
<dbReference type="InterPro" id="IPR008927">
    <property type="entry name" value="6-PGluconate_DH-like_C_sf"/>
</dbReference>
<feature type="binding site" evidence="7">
    <location>
        <position position="10"/>
    </location>
    <ligand>
        <name>NADPH</name>
        <dbReference type="ChEBI" id="CHEBI:57783"/>
    </ligand>
</feature>
<comment type="caution">
    <text evidence="7">Lacks conserved residue(s) required for the propagation of feature annotation.</text>
</comment>
<feature type="binding site" evidence="7">
    <location>
        <position position="246"/>
    </location>
    <ligand>
        <name>sn-glycerol 3-phosphate</name>
        <dbReference type="ChEBI" id="CHEBI:57597"/>
    </ligand>
</feature>
<name>A0ABW3TD51_9RHOB</name>
<dbReference type="HAMAP" id="MF_00394">
    <property type="entry name" value="NAD_Glyc3P_dehydrog"/>
    <property type="match status" value="1"/>
</dbReference>
<feature type="binding site" evidence="7">
    <location>
        <position position="100"/>
    </location>
    <ligand>
        <name>sn-glycerol 3-phosphate</name>
        <dbReference type="ChEBI" id="CHEBI:57597"/>
    </ligand>
</feature>
<keyword evidence="7" id="KW-0547">Nucleotide-binding</keyword>
<dbReference type="InterPro" id="IPR011128">
    <property type="entry name" value="G3P_DH_NAD-dep_N"/>
</dbReference>
<feature type="domain" description="Glycerol-3-phosphate dehydrogenase NAD-dependent N-terminal" evidence="10">
    <location>
        <begin position="2"/>
        <end position="151"/>
    </location>
</feature>
<dbReference type="Pfam" id="PF01210">
    <property type="entry name" value="NAD_Gly3P_dh_N"/>
    <property type="match status" value="1"/>
</dbReference>
<feature type="binding site" evidence="7">
    <location>
        <position position="30"/>
    </location>
    <ligand>
        <name>NADPH</name>
        <dbReference type="ChEBI" id="CHEBI:57783"/>
    </ligand>
</feature>
<organism evidence="12 13">
    <name type="scientific">Seohaeicola saemankumensis</name>
    <dbReference type="NCBI Taxonomy" id="481181"/>
    <lineage>
        <taxon>Bacteria</taxon>
        <taxon>Pseudomonadati</taxon>
        <taxon>Pseudomonadota</taxon>
        <taxon>Alphaproteobacteria</taxon>
        <taxon>Rhodobacterales</taxon>
        <taxon>Roseobacteraceae</taxon>
        <taxon>Seohaeicola</taxon>
    </lineage>
</organism>
<dbReference type="RefSeq" id="WP_380791480.1">
    <property type="nucleotide sequence ID" value="NZ_JBHTKR010000004.1"/>
</dbReference>
<dbReference type="NCBIfam" id="NF000940">
    <property type="entry name" value="PRK00094.1-2"/>
    <property type="match status" value="1"/>
</dbReference>
<feature type="binding site" evidence="7">
    <location>
        <position position="236"/>
    </location>
    <ligand>
        <name>sn-glycerol 3-phosphate</name>
        <dbReference type="ChEBI" id="CHEBI:57597"/>
    </ligand>
</feature>
<comment type="pathway">
    <text evidence="7">Membrane lipid metabolism; glycerophospholipid metabolism.</text>
</comment>
<dbReference type="NCBIfam" id="NF000942">
    <property type="entry name" value="PRK00094.1-4"/>
    <property type="match status" value="1"/>
</dbReference>
<evidence type="ECO:0000259" key="11">
    <source>
        <dbReference type="Pfam" id="PF07479"/>
    </source>
</evidence>
<feature type="binding site" evidence="7">
    <location>
        <position position="247"/>
    </location>
    <ligand>
        <name>NADPH</name>
        <dbReference type="ChEBI" id="CHEBI:57783"/>
    </ligand>
</feature>
<keyword evidence="3 7" id="KW-0560">Oxidoreductase</keyword>
<reference evidence="13" key="1">
    <citation type="journal article" date="2019" name="Int. J. Syst. Evol. Microbiol.">
        <title>The Global Catalogue of Microorganisms (GCM) 10K type strain sequencing project: providing services to taxonomists for standard genome sequencing and annotation.</title>
        <authorList>
            <consortium name="The Broad Institute Genomics Platform"/>
            <consortium name="The Broad Institute Genome Sequencing Center for Infectious Disease"/>
            <person name="Wu L."/>
            <person name="Ma J."/>
        </authorList>
    </citation>
    <scope>NUCLEOTIDE SEQUENCE [LARGE SCALE GENOMIC DNA]</scope>
    <source>
        <strain evidence="13">CCUG 55328</strain>
    </source>
</reference>
<evidence type="ECO:0000256" key="6">
    <source>
        <dbReference type="ARBA" id="ARBA00023264"/>
    </source>
</evidence>
<dbReference type="Gene3D" id="3.40.50.720">
    <property type="entry name" value="NAD(P)-binding Rossmann-like Domain"/>
    <property type="match status" value="1"/>
</dbReference>
<comment type="catalytic activity">
    <reaction evidence="7 9">
        <text>sn-glycerol 3-phosphate + NADP(+) = dihydroxyacetone phosphate + NADPH + H(+)</text>
        <dbReference type="Rhea" id="RHEA:11096"/>
        <dbReference type="ChEBI" id="CHEBI:15378"/>
        <dbReference type="ChEBI" id="CHEBI:57597"/>
        <dbReference type="ChEBI" id="CHEBI:57642"/>
        <dbReference type="ChEBI" id="CHEBI:57783"/>
        <dbReference type="ChEBI" id="CHEBI:58349"/>
        <dbReference type="EC" id="1.1.1.94"/>
    </reaction>
</comment>
<dbReference type="Gene3D" id="1.10.1040.10">
    <property type="entry name" value="N-(1-d-carboxylethyl)-l-norvaline Dehydrogenase, domain 2"/>
    <property type="match status" value="1"/>
</dbReference>
<evidence type="ECO:0000259" key="10">
    <source>
        <dbReference type="Pfam" id="PF01210"/>
    </source>
</evidence>
<comment type="catalytic activity">
    <reaction evidence="7">
        <text>sn-glycerol 3-phosphate + NAD(+) = dihydroxyacetone phosphate + NADH + H(+)</text>
        <dbReference type="Rhea" id="RHEA:11092"/>
        <dbReference type="ChEBI" id="CHEBI:15378"/>
        <dbReference type="ChEBI" id="CHEBI:57540"/>
        <dbReference type="ChEBI" id="CHEBI:57597"/>
        <dbReference type="ChEBI" id="CHEBI:57642"/>
        <dbReference type="ChEBI" id="CHEBI:57945"/>
        <dbReference type="EC" id="1.1.1.94"/>
    </reaction>
</comment>
<dbReference type="Proteomes" id="UP001597151">
    <property type="component" value="Unassembled WGS sequence"/>
</dbReference>
<comment type="function">
    <text evidence="7">Catalyzes the reduction of the glycolytic intermediate dihydroxyacetone phosphate (DHAP) to sn-glycerol 3-phosphate (G3P), the key precursor for phospholipid synthesis.</text>
</comment>